<keyword evidence="3" id="KW-1185">Reference proteome</keyword>
<dbReference type="AlphaFoldDB" id="A0A1Q8QJV6"/>
<protein>
    <recommendedName>
        <fullName evidence="1">C2H2-type domain-containing protein</fullName>
    </recommendedName>
</protein>
<proteinExistence type="predicted"/>
<comment type="caution">
    <text evidence="2">The sequence shown here is derived from an EMBL/GenBank/DDBJ whole genome shotgun (WGS) entry which is preliminary data.</text>
</comment>
<dbReference type="Proteomes" id="UP000186102">
    <property type="component" value="Unassembled WGS sequence"/>
</dbReference>
<evidence type="ECO:0000259" key="1">
    <source>
        <dbReference type="PROSITE" id="PS00028"/>
    </source>
</evidence>
<feature type="domain" description="C2H2-type" evidence="1">
    <location>
        <begin position="13"/>
        <end position="34"/>
    </location>
</feature>
<dbReference type="EMBL" id="MLBF01000054">
    <property type="protein sequence ID" value="OLN27629.1"/>
    <property type="molecule type" value="Genomic_DNA"/>
</dbReference>
<reference evidence="2 3" key="1">
    <citation type="submission" date="2016-09" db="EMBL/GenBank/DDBJ databases">
        <title>Complete genome of Desulfosporosinus sp. OL.</title>
        <authorList>
            <person name="Mardanov A."/>
            <person name="Beletsky A."/>
            <person name="Panova A."/>
            <person name="Karnachuk O."/>
            <person name="Ravin N."/>
        </authorList>
    </citation>
    <scope>NUCLEOTIDE SEQUENCE [LARGE SCALE GENOMIC DNA]</scope>
    <source>
        <strain evidence="2 3">OL</strain>
    </source>
</reference>
<name>A0A1Q8QJV6_9FIRM</name>
<dbReference type="PROSITE" id="PS00028">
    <property type="entry name" value="ZINC_FINGER_C2H2_1"/>
    <property type="match status" value="1"/>
</dbReference>
<gene>
    <name evidence="2" type="ORF">DSOL_4426</name>
</gene>
<accession>A0A1Q8QJV6</accession>
<dbReference type="InterPro" id="IPR013087">
    <property type="entry name" value="Znf_C2H2_type"/>
</dbReference>
<organism evidence="2 3">
    <name type="scientific">Desulfosporosinus metallidurans</name>
    <dbReference type="NCBI Taxonomy" id="1888891"/>
    <lineage>
        <taxon>Bacteria</taxon>
        <taxon>Bacillati</taxon>
        <taxon>Bacillota</taxon>
        <taxon>Clostridia</taxon>
        <taxon>Eubacteriales</taxon>
        <taxon>Desulfitobacteriaceae</taxon>
        <taxon>Desulfosporosinus</taxon>
    </lineage>
</organism>
<evidence type="ECO:0000313" key="3">
    <source>
        <dbReference type="Proteomes" id="UP000186102"/>
    </source>
</evidence>
<sequence length="38" mass="4550">MPVLGPDGKFVHCSYCTQKFRFEYDARKHEQEKHINLP</sequence>
<evidence type="ECO:0000313" key="2">
    <source>
        <dbReference type="EMBL" id="OLN27629.1"/>
    </source>
</evidence>